<protein>
    <recommendedName>
        <fullName evidence="7">UDP-N-acetylmuramoyl-L-alanyl-D-glutamate--2,6-diaminopimelate ligase</fullName>
        <ecNumber evidence="7">6.3.2.13</ecNumber>
    </recommendedName>
    <alternativeName>
        <fullName evidence="7">Meso-A2pm-adding enzyme</fullName>
    </alternativeName>
    <alternativeName>
        <fullName evidence="7">Meso-diaminopimelate-adding enzyme</fullName>
    </alternativeName>
    <alternativeName>
        <fullName evidence="7">UDP-MurNAc-L-Ala-D-Glu:meso-diaminopimelate ligase</fullName>
    </alternativeName>
    <alternativeName>
        <fullName evidence="7">UDP-MurNAc-tripeptide synthetase</fullName>
    </alternativeName>
    <alternativeName>
        <fullName evidence="7">UDP-N-acetylmuramyl-tripeptide synthetase</fullName>
    </alternativeName>
</protein>
<dbReference type="OrthoDB" id="9800958at2"/>
<dbReference type="SUPFAM" id="SSF53623">
    <property type="entry name" value="MurD-like peptide ligases, catalytic domain"/>
    <property type="match status" value="1"/>
</dbReference>
<keyword evidence="7 12" id="KW-0436">Ligase</keyword>
<feature type="binding site" evidence="7">
    <location>
        <position position="29"/>
    </location>
    <ligand>
        <name>UDP-N-acetyl-alpha-D-muramoyl-L-alanyl-D-glutamate</name>
        <dbReference type="ChEBI" id="CHEBI:83900"/>
    </ligand>
</feature>
<keyword evidence="7" id="KW-0067">ATP-binding</keyword>
<keyword evidence="2 7" id="KW-0132">Cell division</keyword>
<evidence type="ECO:0000313" key="13">
    <source>
        <dbReference type="Proteomes" id="UP000294418"/>
    </source>
</evidence>
<dbReference type="EMBL" id="LR217720">
    <property type="protein sequence ID" value="VFP84306.1"/>
    <property type="molecule type" value="Genomic_DNA"/>
</dbReference>
<dbReference type="InterPro" id="IPR036615">
    <property type="entry name" value="Mur_ligase_C_dom_sf"/>
</dbReference>
<dbReference type="GO" id="GO:0005524">
    <property type="term" value="F:ATP binding"/>
    <property type="evidence" value="ECO:0007669"/>
    <property type="project" value="UniProtKB-UniRule"/>
</dbReference>
<evidence type="ECO:0000256" key="7">
    <source>
        <dbReference type="HAMAP-Rule" id="MF_00208"/>
    </source>
</evidence>
<comment type="function">
    <text evidence="7">Catalyzes the addition of meso-diaminopimelic acid to the nucleotide precursor UDP-N-acetylmuramoyl-L-alanyl-D-glutamate (UMAG) in the biosynthesis of bacterial cell-wall peptidoglycan.</text>
</comment>
<evidence type="ECO:0000259" key="10">
    <source>
        <dbReference type="Pfam" id="PF02875"/>
    </source>
</evidence>
<evidence type="ECO:0000256" key="1">
    <source>
        <dbReference type="ARBA" id="ARBA00005898"/>
    </source>
</evidence>
<dbReference type="InterPro" id="IPR005761">
    <property type="entry name" value="UDP-N-AcMur-Glu-dNH2Pim_ligase"/>
</dbReference>
<dbReference type="NCBIfam" id="NF001123">
    <property type="entry name" value="PRK00139.1-1"/>
    <property type="match status" value="1"/>
</dbReference>
<feature type="binding site" evidence="7">
    <location>
        <position position="185"/>
    </location>
    <ligand>
        <name>UDP-N-acetyl-alpha-D-muramoyl-L-alanyl-D-glutamate</name>
        <dbReference type="ChEBI" id="CHEBI:83900"/>
    </ligand>
</feature>
<evidence type="ECO:0000256" key="5">
    <source>
        <dbReference type="ARBA" id="ARBA00023306"/>
    </source>
</evidence>
<reference evidence="12 13" key="1">
    <citation type="submission" date="2019-02" db="EMBL/GenBank/DDBJ databases">
        <authorList>
            <person name="Manzano-Marin A."/>
            <person name="Manzano-Marin A."/>
        </authorList>
    </citation>
    <scope>NUCLEOTIDE SEQUENCE [LARGE SCALE GENOMIC DNA]</scope>
    <source>
        <strain evidence="12 13">ErCilaricifoliae</strain>
    </source>
</reference>
<feature type="binding site" evidence="7">
    <location>
        <position position="27"/>
    </location>
    <ligand>
        <name>UDP-N-acetyl-alpha-D-muramoyl-L-alanyl-D-glutamate</name>
        <dbReference type="ChEBI" id="CHEBI:83900"/>
    </ligand>
</feature>
<keyword evidence="7" id="KW-0460">Magnesium</keyword>
<dbReference type="GO" id="GO:0008360">
    <property type="term" value="P:regulation of cell shape"/>
    <property type="evidence" value="ECO:0007669"/>
    <property type="project" value="UniProtKB-KW"/>
</dbReference>
<dbReference type="InterPro" id="IPR000713">
    <property type="entry name" value="Mur_ligase_N"/>
</dbReference>
<feature type="binding site" evidence="7">
    <location>
        <begin position="158"/>
        <end position="159"/>
    </location>
    <ligand>
        <name>UDP-N-acetyl-alpha-D-muramoyl-L-alanyl-D-glutamate</name>
        <dbReference type="ChEBI" id="CHEBI:83900"/>
    </ligand>
</feature>
<dbReference type="GO" id="GO:0008765">
    <property type="term" value="F:UDP-N-acetylmuramoylalanyl-D-glutamate-2,6-diaminopimelate ligase activity"/>
    <property type="evidence" value="ECO:0007669"/>
    <property type="project" value="UniProtKB-UniRule"/>
</dbReference>
<evidence type="ECO:0000256" key="4">
    <source>
        <dbReference type="ARBA" id="ARBA00022984"/>
    </source>
</evidence>
<evidence type="ECO:0000256" key="2">
    <source>
        <dbReference type="ARBA" id="ARBA00022618"/>
    </source>
</evidence>
<dbReference type="Proteomes" id="UP000294418">
    <property type="component" value="Chromosome"/>
</dbReference>
<feature type="binding site" evidence="7">
    <location>
        <position position="193"/>
    </location>
    <ligand>
        <name>UDP-N-acetyl-alpha-D-muramoyl-L-alanyl-D-glutamate</name>
        <dbReference type="ChEBI" id="CHEBI:83900"/>
    </ligand>
</feature>
<evidence type="ECO:0000259" key="11">
    <source>
        <dbReference type="Pfam" id="PF08245"/>
    </source>
</evidence>
<dbReference type="InterPro" id="IPR035911">
    <property type="entry name" value="MurE/MurF_N"/>
</dbReference>
<dbReference type="EC" id="6.3.2.13" evidence="7"/>
<dbReference type="PANTHER" id="PTHR23135:SF4">
    <property type="entry name" value="UDP-N-ACETYLMURAMOYL-L-ALANYL-D-GLUTAMATE--2,6-DIAMINOPIMELATE LIGASE MURE HOMOLOG, CHLOROPLASTIC"/>
    <property type="match status" value="1"/>
</dbReference>
<comment type="similarity">
    <text evidence="1 7">Belongs to the MurCDEF family. MurE subfamily.</text>
</comment>
<feature type="modified residue" description="N6-carboxylysine" evidence="7">
    <location>
        <position position="225"/>
    </location>
</feature>
<feature type="binding site" evidence="7">
    <location>
        <position position="389"/>
    </location>
    <ligand>
        <name>meso-2,6-diaminopimelate</name>
        <dbReference type="ChEBI" id="CHEBI:57791"/>
    </ligand>
</feature>
<dbReference type="GO" id="GO:0009252">
    <property type="term" value="P:peptidoglycan biosynthetic process"/>
    <property type="evidence" value="ECO:0007669"/>
    <property type="project" value="UniProtKB-UniRule"/>
</dbReference>
<dbReference type="Gene3D" id="3.90.190.20">
    <property type="entry name" value="Mur ligase, C-terminal domain"/>
    <property type="match status" value="1"/>
</dbReference>
<keyword evidence="4 7" id="KW-0573">Peptidoglycan synthesis</keyword>
<evidence type="ECO:0000256" key="6">
    <source>
        <dbReference type="ARBA" id="ARBA00023316"/>
    </source>
</evidence>
<feature type="short sequence motif" description="Meso-diaminopimelate recognition motif" evidence="7">
    <location>
        <begin position="413"/>
        <end position="416"/>
    </location>
</feature>
<feature type="binding site" evidence="7">
    <location>
        <begin position="116"/>
        <end position="122"/>
    </location>
    <ligand>
        <name>ATP</name>
        <dbReference type="ChEBI" id="CHEBI:30616"/>
    </ligand>
</feature>
<keyword evidence="3 7" id="KW-0133">Cell shape</keyword>
<dbReference type="Pfam" id="PF01225">
    <property type="entry name" value="Mur_ligase"/>
    <property type="match status" value="1"/>
</dbReference>
<name>A0A451DD22_9GAMM</name>
<dbReference type="SUPFAM" id="SSF53244">
    <property type="entry name" value="MurD-like peptide ligases, peptide-binding domain"/>
    <property type="match status" value="1"/>
</dbReference>
<comment type="PTM">
    <text evidence="7">Carboxylation is probably crucial for Mg(2+) binding and, consequently, for the gamma-phosphate positioning of ATP.</text>
</comment>
<keyword evidence="6 7" id="KW-0961">Cell wall biogenesis/degradation</keyword>
<dbReference type="PANTHER" id="PTHR23135">
    <property type="entry name" value="MUR LIGASE FAMILY MEMBER"/>
    <property type="match status" value="1"/>
</dbReference>
<evidence type="ECO:0000256" key="3">
    <source>
        <dbReference type="ARBA" id="ARBA00022960"/>
    </source>
</evidence>
<dbReference type="GO" id="GO:0071555">
    <property type="term" value="P:cell wall organization"/>
    <property type="evidence" value="ECO:0007669"/>
    <property type="project" value="UniProtKB-KW"/>
</dbReference>
<dbReference type="InterPro" id="IPR004101">
    <property type="entry name" value="Mur_ligase_C"/>
</dbReference>
<dbReference type="GO" id="GO:0051301">
    <property type="term" value="P:cell division"/>
    <property type="evidence" value="ECO:0007669"/>
    <property type="project" value="UniProtKB-KW"/>
</dbReference>
<dbReference type="Gene3D" id="3.40.1390.10">
    <property type="entry name" value="MurE/MurF, N-terminal domain"/>
    <property type="match status" value="1"/>
</dbReference>
<dbReference type="UniPathway" id="UPA00219"/>
<dbReference type="AlphaFoldDB" id="A0A451DD22"/>
<dbReference type="RefSeq" id="WP_157990068.1">
    <property type="nucleotide sequence ID" value="NZ_LR217720.1"/>
</dbReference>
<evidence type="ECO:0000259" key="9">
    <source>
        <dbReference type="Pfam" id="PF01225"/>
    </source>
</evidence>
<dbReference type="InterPro" id="IPR013221">
    <property type="entry name" value="Mur_ligase_cen"/>
</dbReference>
<dbReference type="GO" id="GO:0005737">
    <property type="term" value="C:cytoplasm"/>
    <property type="evidence" value="ECO:0007669"/>
    <property type="project" value="UniProtKB-SubCell"/>
</dbReference>
<feature type="binding site" evidence="7">
    <location>
        <begin position="413"/>
        <end position="416"/>
    </location>
    <ligand>
        <name>meso-2,6-diaminopimelate</name>
        <dbReference type="ChEBI" id="CHEBI:57791"/>
    </ligand>
</feature>
<gene>
    <name evidence="7 12" type="primary">murE</name>
    <name evidence="12" type="ORF">ERCILAFE3058_389</name>
</gene>
<feature type="binding site" evidence="7">
    <location>
        <position position="464"/>
    </location>
    <ligand>
        <name>meso-2,6-diaminopimelate</name>
        <dbReference type="ChEBI" id="CHEBI:57791"/>
    </ligand>
</feature>
<accession>A0A451DD22</accession>
<proteinExistence type="inferred from homology"/>
<dbReference type="GO" id="GO:0000287">
    <property type="term" value="F:magnesium ion binding"/>
    <property type="evidence" value="ECO:0007669"/>
    <property type="project" value="UniProtKB-UniRule"/>
</dbReference>
<comment type="caution">
    <text evidence="7">Lacks conserved residue(s) required for the propagation of feature annotation.</text>
</comment>
<dbReference type="Gene3D" id="3.40.1190.10">
    <property type="entry name" value="Mur-like, catalytic domain"/>
    <property type="match status" value="1"/>
</dbReference>
<feature type="binding site" evidence="7">
    <location>
        <position position="157"/>
    </location>
    <ligand>
        <name>UDP-N-acetyl-alpha-D-muramoyl-L-alanyl-D-glutamate</name>
        <dbReference type="ChEBI" id="CHEBI:83900"/>
    </ligand>
</feature>
<dbReference type="Pfam" id="PF02875">
    <property type="entry name" value="Mur_ligase_C"/>
    <property type="match status" value="1"/>
</dbReference>
<keyword evidence="5 7" id="KW-0131">Cell cycle</keyword>
<organism evidence="12 13">
    <name type="scientific">Candidatus Erwinia haradaeae</name>
    <dbReference type="NCBI Taxonomy" id="1922217"/>
    <lineage>
        <taxon>Bacteria</taxon>
        <taxon>Pseudomonadati</taxon>
        <taxon>Pseudomonadota</taxon>
        <taxon>Gammaproteobacteria</taxon>
        <taxon>Enterobacterales</taxon>
        <taxon>Erwiniaceae</taxon>
        <taxon>Erwinia</taxon>
    </lineage>
</organism>
<feature type="binding site" evidence="7">
    <location>
        <position position="191"/>
    </location>
    <ligand>
        <name>UDP-N-acetyl-alpha-D-muramoyl-L-alanyl-D-glutamate</name>
        <dbReference type="ChEBI" id="CHEBI:83900"/>
    </ligand>
</feature>
<feature type="domain" description="Mur ligase N-terminal catalytic" evidence="9">
    <location>
        <begin position="25"/>
        <end position="102"/>
    </location>
</feature>
<comment type="subcellular location">
    <subcellularLocation>
        <location evidence="7 8">Cytoplasm</location>
    </subcellularLocation>
</comment>
<dbReference type="NCBIfam" id="NF001126">
    <property type="entry name" value="PRK00139.1-4"/>
    <property type="match status" value="1"/>
</dbReference>
<feature type="binding site" evidence="7">
    <location>
        <position position="468"/>
    </location>
    <ligand>
        <name>meso-2,6-diaminopimelate</name>
        <dbReference type="ChEBI" id="CHEBI:57791"/>
    </ligand>
</feature>
<feature type="domain" description="Mur ligase C-terminal" evidence="10">
    <location>
        <begin position="340"/>
        <end position="466"/>
    </location>
</feature>
<dbReference type="NCBIfam" id="TIGR01085">
    <property type="entry name" value="murE"/>
    <property type="match status" value="1"/>
</dbReference>
<comment type="cofactor">
    <cofactor evidence="7">
        <name>Mg(2+)</name>
        <dbReference type="ChEBI" id="CHEBI:18420"/>
    </cofactor>
</comment>
<dbReference type="InterPro" id="IPR036565">
    <property type="entry name" value="Mur-like_cat_sf"/>
</dbReference>
<sequence length="494" mass="54894">MQTRNLSYLLAPWVPHTPHRTLREMRLDSRSVLLDDLFVAVHGHSTNGHHFISQAINQGAAAVIAETTEKRNHGKINHIQGIPVIYIMNLSHCLSAIAGRFYQNPSQKLTLIGVTGTNGKTTTTHLLAQWVQLLGYASAVMGTLGNGLYGKLWLTKNTTDSAVDVQRTLRSLFNHGAQLVGMEVSSHALTQHRVAAIHFAAVAFTNLSHDHLDYHENMQNYEYSKWKLFSQHQVGQIIINSDNPVGNKWLKMLPSAVYVTTKSDKVKGFKKWLQAIKITYYDDGASVYFNSSWGNGCIDTNLIGSFNISNLCISLATLLSLEYPLDMLINTAGQLQPITGRMQTFSVLNKPKVVVDYAHTPDALEKVLIALRHYCKGALWCVFGCGGDRDKGKRPLMGKIAEQLADIIVITSDNPRNEDPYHITDEILSGLLTPGSAYVMIDRTQAISYAIRQAQLHDVVLIAGKGSENYQIFSTQNVSYSDLNLVLHLLRTLN</sequence>
<feature type="domain" description="Mur ligase central" evidence="11">
    <location>
        <begin position="114"/>
        <end position="317"/>
    </location>
</feature>
<evidence type="ECO:0000313" key="12">
    <source>
        <dbReference type="EMBL" id="VFP84306.1"/>
    </source>
</evidence>
<comment type="pathway">
    <text evidence="7 8">Cell wall biogenesis; peptidoglycan biosynthesis.</text>
</comment>
<keyword evidence="7" id="KW-0547">Nucleotide-binding</keyword>
<dbReference type="Pfam" id="PF08245">
    <property type="entry name" value="Mur_ligase_M"/>
    <property type="match status" value="1"/>
</dbReference>
<keyword evidence="7" id="KW-0963">Cytoplasm</keyword>
<dbReference type="SUPFAM" id="SSF63418">
    <property type="entry name" value="MurE/MurF N-terminal domain"/>
    <property type="match status" value="1"/>
</dbReference>
<evidence type="ECO:0000256" key="8">
    <source>
        <dbReference type="RuleBase" id="RU004135"/>
    </source>
</evidence>
<dbReference type="HAMAP" id="MF_00208">
    <property type="entry name" value="MurE"/>
    <property type="match status" value="1"/>
</dbReference>
<comment type="catalytic activity">
    <reaction evidence="7">
        <text>UDP-N-acetyl-alpha-D-muramoyl-L-alanyl-D-glutamate + meso-2,6-diaminopimelate + ATP = UDP-N-acetyl-alpha-D-muramoyl-L-alanyl-gamma-D-glutamyl-meso-2,6-diaminopimelate + ADP + phosphate + H(+)</text>
        <dbReference type="Rhea" id="RHEA:23676"/>
        <dbReference type="ChEBI" id="CHEBI:15378"/>
        <dbReference type="ChEBI" id="CHEBI:30616"/>
        <dbReference type="ChEBI" id="CHEBI:43474"/>
        <dbReference type="ChEBI" id="CHEBI:57791"/>
        <dbReference type="ChEBI" id="CHEBI:83900"/>
        <dbReference type="ChEBI" id="CHEBI:83905"/>
        <dbReference type="ChEBI" id="CHEBI:456216"/>
        <dbReference type="EC" id="6.3.2.13"/>
    </reaction>
</comment>